<comment type="caution">
    <text evidence="1">The sequence shown here is derived from an EMBL/GenBank/DDBJ whole genome shotgun (WGS) entry which is preliminary data.</text>
</comment>
<dbReference type="EMBL" id="BTSX01000003">
    <property type="protein sequence ID" value="GMS91216.1"/>
    <property type="molecule type" value="Genomic_DNA"/>
</dbReference>
<feature type="non-terminal residue" evidence="1">
    <location>
        <position position="121"/>
    </location>
</feature>
<protein>
    <submittedName>
        <fullName evidence="1">Uncharacterized protein</fullName>
    </submittedName>
</protein>
<gene>
    <name evidence="1" type="ORF">PENTCL1PPCAC_13391</name>
</gene>
<evidence type="ECO:0000313" key="2">
    <source>
        <dbReference type="Proteomes" id="UP001432027"/>
    </source>
</evidence>
<dbReference type="Proteomes" id="UP001432027">
    <property type="component" value="Unassembled WGS sequence"/>
</dbReference>
<organism evidence="1 2">
    <name type="scientific">Pristionchus entomophagus</name>
    <dbReference type="NCBI Taxonomy" id="358040"/>
    <lineage>
        <taxon>Eukaryota</taxon>
        <taxon>Metazoa</taxon>
        <taxon>Ecdysozoa</taxon>
        <taxon>Nematoda</taxon>
        <taxon>Chromadorea</taxon>
        <taxon>Rhabditida</taxon>
        <taxon>Rhabditina</taxon>
        <taxon>Diplogasteromorpha</taxon>
        <taxon>Diplogasteroidea</taxon>
        <taxon>Neodiplogasteridae</taxon>
        <taxon>Pristionchus</taxon>
    </lineage>
</organism>
<proteinExistence type="predicted"/>
<reference evidence="1" key="1">
    <citation type="submission" date="2023-10" db="EMBL/GenBank/DDBJ databases">
        <title>Genome assembly of Pristionchus species.</title>
        <authorList>
            <person name="Yoshida K."/>
            <person name="Sommer R.J."/>
        </authorList>
    </citation>
    <scope>NUCLEOTIDE SEQUENCE</scope>
    <source>
        <strain evidence="1">RS0144</strain>
    </source>
</reference>
<keyword evidence="2" id="KW-1185">Reference proteome</keyword>
<name>A0AAV5T6R9_9BILA</name>
<sequence length="121" mass="13108">QLYTWEFTGTNEEQLQQWRAEGFDVNPGFGSVTLAYLDNLGRIAGGHDKAGTIGDFFVSVLCDESLVGHVMSDQMAVSFGLAEGRKWVGSAAEPGNWQKLLASIVAPETRVGKTTMAGRVR</sequence>
<evidence type="ECO:0000313" key="1">
    <source>
        <dbReference type="EMBL" id="GMS91216.1"/>
    </source>
</evidence>
<dbReference type="AlphaFoldDB" id="A0AAV5T6R9"/>
<feature type="non-terminal residue" evidence="1">
    <location>
        <position position="1"/>
    </location>
</feature>
<accession>A0AAV5T6R9</accession>